<dbReference type="Proteomes" id="UP001162131">
    <property type="component" value="Unassembled WGS sequence"/>
</dbReference>
<reference evidence="2" key="1">
    <citation type="submission" date="2021-09" db="EMBL/GenBank/DDBJ databases">
        <authorList>
            <consortium name="AG Swart"/>
            <person name="Singh M."/>
            <person name="Singh A."/>
            <person name="Seah K."/>
            <person name="Emmerich C."/>
        </authorList>
    </citation>
    <scope>NUCLEOTIDE SEQUENCE</scope>
    <source>
        <strain evidence="2">ATCC30299</strain>
    </source>
</reference>
<accession>A0AAU9JG71</accession>
<dbReference type="AlphaFoldDB" id="A0AAU9JG71"/>
<feature type="region of interest" description="Disordered" evidence="1">
    <location>
        <begin position="37"/>
        <end position="57"/>
    </location>
</feature>
<sequence>MHKRKEFQLDKLSLRASRSTTNLGQIERPVIKRFTLIQRSPSSPNSPVNKNWEDASDSSYKNKGFSNNLDIEPINSNCENNFCEEDSLVRDLVELMEQTKDQIKEKQQPVKKASRVSKQTNKVQSQKELINLSTGFKIRTKVLSPQIILRRSSVKKENEKRWNLVH</sequence>
<comment type="caution">
    <text evidence="2">The sequence shown here is derived from an EMBL/GenBank/DDBJ whole genome shotgun (WGS) entry which is preliminary data.</text>
</comment>
<proteinExistence type="predicted"/>
<evidence type="ECO:0000313" key="3">
    <source>
        <dbReference type="Proteomes" id="UP001162131"/>
    </source>
</evidence>
<protein>
    <submittedName>
        <fullName evidence="2">Uncharacterized protein</fullName>
    </submittedName>
</protein>
<feature type="compositionally biased region" description="Low complexity" evidence="1">
    <location>
        <begin position="40"/>
        <end position="50"/>
    </location>
</feature>
<gene>
    <name evidence="2" type="ORF">BSTOLATCC_MIC24329</name>
</gene>
<name>A0AAU9JG71_9CILI</name>
<evidence type="ECO:0000313" key="2">
    <source>
        <dbReference type="EMBL" id="CAG9319782.1"/>
    </source>
</evidence>
<evidence type="ECO:0000256" key="1">
    <source>
        <dbReference type="SAM" id="MobiDB-lite"/>
    </source>
</evidence>
<organism evidence="2 3">
    <name type="scientific">Blepharisma stoltei</name>
    <dbReference type="NCBI Taxonomy" id="1481888"/>
    <lineage>
        <taxon>Eukaryota</taxon>
        <taxon>Sar</taxon>
        <taxon>Alveolata</taxon>
        <taxon>Ciliophora</taxon>
        <taxon>Postciliodesmatophora</taxon>
        <taxon>Heterotrichea</taxon>
        <taxon>Heterotrichida</taxon>
        <taxon>Blepharismidae</taxon>
        <taxon>Blepharisma</taxon>
    </lineage>
</organism>
<dbReference type="EMBL" id="CAJZBQ010000023">
    <property type="protein sequence ID" value="CAG9319782.1"/>
    <property type="molecule type" value="Genomic_DNA"/>
</dbReference>
<keyword evidence="3" id="KW-1185">Reference proteome</keyword>